<keyword evidence="1" id="KW-0812">Transmembrane</keyword>
<name>A0A7J7DGK9_TRIWF</name>
<evidence type="ECO:0000313" key="2">
    <source>
        <dbReference type="EMBL" id="KAF5745515.1"/>
    </source>
</evidence>
<feature type="transmembrane region" description="Helical" evidence="1">
    <location>
        <begin position="72"/>
        <end position="98"/>
    </location>
</feature>
<keyword evidence="1" id="KW-0472">Membrane</keyword>
<comment type="caution">
    <text evidence="2">The sequence shown here is derived from an EMBL/GenBank/DDBJ whole genome shotgun (WGS) entry which is preliminary data.</text>
</comment>
<dbReference type="AlphaFoldDB" id="A0A7J7DGK9"/>
<organism evidence="2 3">
    <name type="scientific">Tripterygium wilfordii</name>
    <name type="common">Thunder God vine</name>
    <dbReference type="NCBI Taxonomy" id="458696"/>
    <lineage>
        <taxon>Eukaryota</taxon>
        <taxon>Viridiplantae</taxon>
        <taxon>Streptophyta</taxon>
        <taxon>Embryophyta</taxon>
        <taxon>Tracheophyta</taxon>
        <taxon>Spermatophyta</taxon>
        <taxon>Magnoliopsida</taxon>
        <taxon>eudicotyledons</taxon>
        <taxon>Gunneridae</taxon>
        <taxon>Pentapetalae</taxon>
        <taxon>rosids</taxon>
        <taxon>fabids</taxon>
        <taxon>Celastrales</taxon>
        <taxon>Celastraceae</taxon>
        <taxon>Tripterygium</taxon>
    </lineage>
</organism>
<accession>A0A7J7DGK9</accession>
<proteinExistence type="predicted"/>
<feature type="transmembrane region" description="Helical" evidence="1">
    <location>
        <begin position="21"/>
        <end position="40"/>
    </location>
</feature>
<gene>
    <name evidence="2" type="ORF">HS088_TW07G01105</name>
</gene>
<reference evidence="2 3" key="1">
    <citation type="journal article" date="2020" name="Nat. Commun.">
        <title>Genome of Tripterygium wilfordii and identification of cytochrome P450 involved in triptolide biosynthesis.</title>
        <authorList>
            <person name="Tu L."/>
            <person name="Su P."/>
            <person name="Zhang Z."/>
            <person name="Gao L."/>
            <person name="Wang J."/>
            <person name="Hu T."/>
            <person name="Zhou J."/>
            <person name="Zhang Y."/>
            <person name="Zhao Y."/>
            <person name="Liu Y."/>
            <person name="Song Y."/>
            <person name="Tong Y."/>
            <person name="Lu Y."/>
            <person name="Yang J."/>
            <person name="Xu C."/>
            <person name="Jia M."/>
            <person name="Peters R.J."/>
            <person name="Huang L."/>
            <person name="Gao W."/>
        </authorList>
    </citation>
    <scope>NUCLEOTIDE SEQUENCE [LARGE SCALE GENOMIC DNA]</scope>
    <source>
        <strain evidence="3">cv. XIE 37</strain>
        <tissue evidence="2">Leaf</tissue>
    </source>
</reference>
<sequence length="104" mass="12520">MRQKKFTFFSQNINNCIKDYLSVKFQEIITMNLMLIFAIVSQEYMYQEQRSDIDMCIILVKYLYFWSHTLDLYFSVSYAFISFHVVFISLDVDILAVYTSFVKL</sequence>
<keyword evidence="3" id="KW-1185">Reference proteome</keyword>
<keyword evidence="1" id="KW-1133">Transmembrane helix</keyword>
<protein>
    <submittedName>
        <fullName evidence="2">Uncharacterized protein</fullName>
    </submittedName>
</protein>
<evidence type="ECO:0000256" key="1">
    <source>
        <dbReference type="SAM" id="Phobius"/>
    </source>
</evidence>
<dbReference type="InParanoid" id="A0A7J7DGK9"/>
<evidence type="ECO:0000313" key="3">
    <source>
        <dbReference type="Proteomes" id="UP000593562"/>
    </source>
</evidence>
<dbReference type="Proteomes" id="UP000593562">
    <property type="component" value="Unassembled WGS sequence"/>
</dbReference>
<dbReference type="EMBL" id="JAAARO010000007">
    <property type="protein sequence ID" value="KAF5745515.1"/>
    <property type="molecule type" value="Genomic_DNA"/>
</dbReference>